<dbReference type="Proteomes" id="UP000729402">
    <property type="component" value="Unassembled WGS sequence"/>
</dbReference>
<dbReference type="PANTHER" id="PTHR42851:SF4">
    <property type="entry name" value="PWWP DOMAIN-CONTAINING PROTEIN"/>
    <property type="match status" value="1"/>
</dbReference>
<evidence type="ECO:0000313" key="2">
    <source>
        <dbReference type="EMBL" id="KAG8068396.1"/>
    </source>
</evidence>
<comment type="caution">
    <text evidence="2">The sequence shown here is derived from an EMBL/GenBank/DDBJ whole genome shotgun (WGS) entry which is preliminary data.</text>
</comment>
<reference evidence="2" key="1">
    <citation type="journal article" date="2021" name="bioRxiv">
        <title>Whole Genome Assembly and Annotation of Northern Wild Rice, Zizania palustris L., Supports a Whole Genome Duplication in the Zizania Genus.</title>
        <authorList>
            <person name="Haas M."/>
            <person name="Kono T."/>
            <person name="Macchietto M."/>
            <person name="Millas R."/>
            <person name="McGilp L."/>
            <person name="Shao M."/>
            <person name="Duquette J."/>
            <person name="Hirsch C.N."/>
            <person name="Kimball J."/>
        </authorList>
    </citation>
    <scope>NUCLEOTIDE SEQUENCE</scope>
    <source>
        <tissue evidence="2">Fresh leaf tissue</tissue>
    </source>
</reference>
<dbReference type="InterPro" id="IPR053063">
    <property type="entry name" value="PWWP_domain_containing_PDP"/>
</dbReference>
<proteinExistence type="predicted"/>
<feature type="region of interest" description="Disordered" evidence="1">
    <location>
        <begin position="312"/>
        <end position="334"/>
    </location>
</feature>
<gene>
    <name evidence="2" type="ORF">GUJ93_ZPchr0005g15079</name>
</gene>
<dbReference type="PANTHER" id="PTHR42851">
    <property type="entry name" value="ALDOLASE-RELATED"/>
    <property type="match status" value="1"/>
</dbReference>
<reference evidence="2" key="2">
    <citation type="submission" date="2021-02" db="EMBL/GenBank/DDBJ databases">
        <authorList>
            <person name="Kimball J.A."/>
            <person name="Haas M.W."/>
            <person name="Macchietto M."/>
            <person name="Kono T."/>
            <person name="Duquette J."/>
            <person name="Shao M."/>
        </authorList>
    </citation>
    <scope>NUCLEOTIDE SEQUENCE</scope>
    <source>
        <tissue evidence="2">Fresh leaf tissue</tissue>
    </source>
</reference>
<name>A0A8J5S4P1_ZIZPA</name>
<evidence type="ECO:0000256" key="1">
    <source>
        <dbReference type="SAM" id="MobiDB-lite"/>
    </source>
</evidence>
<protein>
    <submittedName>
        <fullName evidence="2">Uncharacterized protein</fullName>
    </submittedName>
</protein>
<accession>A0A8J5S4P1</accession>
<keyword evidence="3" id="KW-1185">Reference proteome</keyword>
<sequence length="406" mass="43835">MSLSHMVVLAPDPGGDGGLNSEPNQEVCPMVVDVAAAPATMDAGWSLVGISALMGDADVMMTKDMEEVAVVVEVKVVVASGVAPVSDLLYSTKSGGMVSIEEFNGARGLDGEDSGERLEAEARVLQNETKGKPAPTRDAAIACEVGEEPSSSAEHAEADASDLALKHQKKDSHLVAYFGDNTFACYDESQLNPFVANYSQMEKQSGSHTFVSLVIFALQELSRQILSGMSCSCFLEELSDNGMSYTVENARLKDGVTCSVVNQFEILACFSEENILDFIKSLALFPGQGGNAWVENGMDTSSIKDVMVGEVTNEEHPPHDKPKRGRGHPRKQKMERGLELIKKKATSHHSNNNAYGHPIEGHTTMDFDDFNALHSKKKRSLDLFEDSETKSTTPTFGSSFKIGECI</sequence>
<evidence type="ECO:0000313" key="3">
    <source>
        <dbReference type="Proteomes" id="UP000729402"/>
    </source>
</evidence>
<dbReference type="AlphaFoldDB" id="A0A8J5S4P1"/>
<organism evidence="2 3">
    <name type="scientific">Zizania palustris</name>
    <name type="common">Northern wild rice</name>
    <dbReference type="NCBI Taxonomy" id="103762"/>
    <lineage>
        <taxon>Eukaryota</taxon>
        <taxon>Viridiplantae</taxon>
        <taxon>Streptophyta</taxon>
        <taxon>Embryophyta</taxon>
        <taxon>Tracheophyta</taxon>
        <taxon>Spermatophyta</taxon>
        <taxon>Magnoliopsida</taxon>
        <taxon>Liliopsida</taxon>
        <taxon>Poales</taxon>
        <taxon>Poaceae</taxon>
        <taxon>BOP clade</taxon>
        <taxon>Oryzoideae</taxon>
        <taxon>Oryzeae</taxon>
        <taxon>Zizaniinae</taxon>
        <taxon>Zizania</taxon>
    </lineage>
</organism>
<dbReference type="EMBL" id="JAAALK010000284">
    <property type="protein sequence ID" value="KAG8068396.1"/>
    <property type="molecule type" value="Genomic_DNA"/>
</dbReference>
<feature type="compositionally biased region" description="Basic residues" evidence="1">
    <location>
        <begin position="321"/>
        <end position="331"/>
    </location>
</feature>
<dbReference type="OrthoDB" id="62853at2759"/>